<dbReference type="NCBIfam" id="TIGR02104">
    <property type="entry name" value="pulA_typeI"/>
    <property type="match status" value="1"/>
</dbReference>
<evidence type="ECO:0000256" key="8">
    <source>
        <dbReference type="ARBA" id="ARBA00029618"/>
    </source>
</evidence>
<dbReference type="EMBL" id="CCRF01000035">
    <property type="protein sequence ID" value="CEE00758.1"/>
    <property type="molecule type" value="Genomic_DNA"/>
</dbReference>
<dbReference type="InterPro" id="IPR011840">
    <property type="entry name" value="PulA_typeI"/>
</dbReference>
<dbReference type="SUPFAM" id="SSF51445">
    <property type="entry name" value="(Trans)glycosidases"/>
    <property type="match status" value="2"/>
</dbReference>
<evidence type="ECO:0000256" key="9">
    <source>
        <dbReference type="ARBA" id="ARBA00031076"/>
    </source>
</evidence>
<dbReference type="Gene3D" id="2.60.40.1180">
    <property type="entry name" value="Golgi alpha-mannosidase II"/>
    <property type="match status" value="2"/>
</dbReference>
<dbReference type="Pfam" id="PF16561">
    <property type="entry name" value="AMPK1_CBM"/>
    <property type="match status" value="1"/>
</dbReference>
<dbReference type="Pfam" id="PF21653">
    <property type="entry name" value="pulA_all-beta"/>
    <property type="match status" value="1"/>
</dbReference>
<feature type="chain" id="PRO_5039428661" description="pullulanase" evidence="12">
    <location>
        <begin position="30"/>
        <end position="2122"/>
    </location>
</feature>
<dbReference type="SUPFAM" id="SSF49373">
    <property type="entry name" value="Invasin/intimin cell-adhesion fragments"/>
    <property type="match status" value="2"/>
</dbReference>
<dbReference type="Proteomes" id="UP000040576">
    <property type="component" value="Unassembled WGS sequence"/>
</dbReference>
<dbReference type="CDD" id="cd10315">
    <property type="entry name" value="CBM41_pullulanase"/>
    <property type="match status" value="1"/>
</dbReference>
<dbReference type="EC" id="3.2.1.41" evidence="7"/>
<dbReference type="Pfam" id="PF02922">
    <property type="entry name" value="CBM_48"/>
    <property type="match status" value="1"/>
</dbReference>
<dbReference type="InterPro" id="IPR049117">
    <property type="entry name" value="pulA_all-beta"/>
</dbReference>
<evidence type="ECO:0000259" key="14">
    <source>
        <dbReference type="SMART" id="SM00642"/>
    </source>
</evidence>
<dbReference type="Pfam" id="PF02368">
    <property type="entry name" value="Big_2"/>
    <property type="match status" value="1"/>
</dbReference>
<dbReference type="CDD" id="cd11341">
    <property type="entry name" value="AmyAc_Pullulanase_LD-like"/>
    <property type="match status" value="1"/>
</dbReference>
<protein>
    <recommendedName>
        <fullName evidence="7">pullulanase</fullName>
        <ecNumber evidence="7">3.2.1.41</ecNumber>
    </recommendedName>
    <alternativeName>
        <fullName evidence="8">Alpha-dextrin endo-1,6-alpha-glucosidase</fullName>
    </alternativeName>
    <alternativeName>
        <fullName evidence="9">Pullulan 6-glucanohydrolase</fullName>
    </alternativeName>
</protein>
<feature type="signal peptide" evidence="12">
    <location>
        <begin position="1"/>
        <end position="29"/>
    </location>
</feature>
<dbReference type="Gene3D" id="2.60.40.1110">
    <property type="match status" value="1"/>
</dbReference>
<dbReference type="SMART" id="SM00635">
    <property type="entry name" value="BID_2"/>
    <property type="match status" value="2"/>
</dbReference>
<evidence type="ECO:0000256" key="6">
    <source>
        <dbReference type="ARBA" id="ARBA00023965"/>
    </source>
</evidence>
<evidence type="ECO:0000256" key="1">
    <source>
        <dbReference type="ARBA" id="ARBA00008061"/>
    </source>
</evidence>
<dbReference type="InterPro" id="IPR006047">
    <property type="entry name" value="GH13_cat_dom"/>
</dbReference>
<evidence type="ECO:0000256" key="3">
    <source>
        <dbReference type="ARBA" id="ARBA00022801"/>
    </source>
</evidence>
<accession>A0A090IWE2</accession>
<evidence type="ECO:0000256" key="5">
    <source>
        <dbReference type="ARBA" id="ARBA00023295"/>
    </source>
</evidence>
<comment type="similarity">
    <text evidence="1">Belongs to the glycosyl hydrolase 13 family.</text>
</comment>
<feature type="domain" description="Glycosyl hydrolase family 13 catalytic" evidence="14">
    <location>
        <begin position="362"/>
        <end position="779"/>
    </location>
</feature>
<keyword evidence="16" id="KW-1185">Reference proteome</keyword>
<dbReference type="PANTHER" id="PTHR43002">
    <property type="entry name" value="GLYCOGEN DEBRANCHING ENZYME"/>
    <property type="match status" value="1"/>
</dbReference>
<comment type="catalytic activity">
    <reaction evidence="6">
        <text>Hydrolysis of (1-&gt;6)-alpha-D-glucosidic linkages in pullulan, amylopectin and glycogen, and in the alpha- and beta-limit dextrins of amylopectin and glycogen.</text>
        <dbReference type="EC" id="3.2.1.41"/>
    </reaction>
</comment>
<dbReference type="InterPro" id="IPR017853">
    <property type="entry name" value="GH"/>
</dbReference>
<feature type="domain" description="Glycosyl hydrolase family 13 catalytic" evidence="14">
    <location>
        <begin position="1369"/>
        <end position="1763"/>
    </location>
</feature>
<dbReference type="InterPro" id="IPR004193">
    <property type="entry name" value="Glyco_hydro_13_N"/>
</dbReference>
<evidence type="ECO:0000313" key="15">
    <source>
        <dbReference type="EMBL" id="CEE00758.1"/>
    </source>
</evidence>
<keyword evidence="5" id="KW-0326">Glycosidase</keyword>
<feature type="transmembrane region" description="Helical" evidence="11">
    <location>
        <begin position="2095"/>
        <end position="2114"/>
    </location>
</feature>
<evidence type="ECO:0000256" key="4">
    <source>
        <dbReference type="ARBA" id="ARBA00022837"/>
    </source>
</evidence>
<reference evidence="15 16" key="1">
    <citation type="submission" date="2014-07" db="EMBL/GenBank/DDBJ databases">
        <authorList>
            <person name="Wibberg Daniel"/>
        </authorList>
    </citation>
    <scope>NUCLEOTIDE SEQUENCE [LARGE SCALE GENOMIC DNA]</scope>
</reference>
<dbReference type="InterPro" id="IPR003343">
    <property type="entry name" value="Big_2"/>
</dbReference>
<dbReference type="SUPFAM" id="SSF51011">
    <property type="entry name" value="Glycosyl hydrolase domain"/>
    <property type="match status" value="1"/>
</dbReference>
<evidence type="ECO:0000259" key="13">
    <source>
        <dbReference type="SMART" id="SM00635"/>
    </source>
</evidence>
<dbReference type="GO" id="GO:0030246">
    <property type="term" value="F:carbohydrate binding"/>
    <property type="evidence" value="ECO:0007669"/>
    <property type="project" value="InterPro"/>
</dbReference>
<dbReference type="InterPro" id="IPR005323">
    <property type="entry name" value="CBM41_pullulanase"/>
</dbReference>
<keyword evidence="4" id="KW-0106">Calcium</keyword>
<evidence type="ECO:0000256" key="11">
    <source>
        <dbReference type="SAM" id="Phobius"/>
    </source>
</evidence>
<dbReference type="RefSeq" id="WP_051989001.1">
    <property type="nucleotide sequence ID" value="NZ_CCRF01000035.1"/>
</dbReference>
<gene>
    <name evidence="15" type="ORF">BT1A1_0911</name>
</gene>
<dbReference type="SUPFAM" id="SSF81296">
    <property type="entry name" value="E set domains"/>
    <property type="match status" value="2"/>
</dbReference>
<dbReference type="Pfam" id="PF00128">
    <property type="entry name" value="Alpha-amylase"/>
    <property type="match status" value="2"/>
</dbReference>
<dbReference type="InterPro" id="IPR014756">
    <property type="entry name" value="Ig_E-set"/>
</dbReference>
<keyword evidence="3" id="KW-0378">Hydrolase</keyword>
<dbReference type="SUPFAM" id="SSF49452">
    <property type="entry name" value="Starch-binding domain-like"/>
    <property type="match status" value="1"/>
</dbReference>
<dbReference type="InterPro" id="IPR008964">
    <property type="entry name" value="Invasin/intimin_cell_adhesion"/>
</dbReference>
<dbReference type="Pfam" id="PF03714">
    <property type="entry name" value="PUD"/>
    <property type="match status" value="1"/>
</dbReference>
<feature type="domain" description="BIG2" evidence="13">
    <location>
        <begin position="887"/>
        <end position="966"/>
    </location>
</feature>
<dbReference type="GO" id="GO:0005975">
    <property type="term" value="P:carbohydrate metabolic process"/>
    <property type="evidence" value="ECO:0007669"/>
    <property type="project" value="InterPro"/>
</dbReference>
<keyword evidence="11" id="KW-0472">Membrane</keyword>
<dbReference type="Gene3D" id="2.60.40.1080">
    <property type="match status" value="2"/>
</dbReference>
<evidence type="ECO:0000313" key="16">
    <source>
        <dbReference type="Proteomes" id="UP000040576"/>
    </source>
</evidence>
<dbReference type="CDD" id="cd02860">
    <property type="entry name" value="E_set_Pullulanase"/>
    <property type="match status" value="1"/>
</dbReference>
<dbReference type="Gene3D" id="3.20.20.80">
    <property type="entry name" value="Glycosidases"/>
    <property type="match status" value="2"/>
</dbReference>
<dbReference type="SMART" id="SM00642">
    <property type="entry name" value="Aamy"/>
    <property type="match status" value="2"/>
</dbReference>
<dbReference type="InterPro" id="IPR032640">
    <property type="entry name" value="AMPK1_CBM"/>
</dbReference>
<dbReference type="InterPro" id="IPR013784">
    <property type="entry name" value="Carb-bd-like_fold"/>
</dbReference>
<keyword evidence="11" id="KW-0812">Transmembrane</keyword>
<keyword evidence="2 12" id="KW-0732">Signal</keyword>
<evidence type="ECO:0000256" key="2">
    <source>
        <dbReference type="ARBA" id="ARBA00022729"/>
    </source>
</evidence>
<dbReference type="Gene3D" id="2.60.40.10">
    <property type="entry name" value="Immunoglobulins"/>
    <property type="match status" value="2"/>
</dbReference>
<evidence type="ECO:0000256" key="10">
    <source>
        <dbReference type="SAM" id="MobiDB-lite"/>
    </source>
</evidence>
<evidence type="ECO:0000256" key="7">
    <source>
        <dbReference type="ARBA" id="ARBA00024062"/>
    </source>
</evidence>
<proteinExistence type="inferred from homology"/>
<dbReference type="GO" id="GO:0051060">
    <property type="term" value="F:pullulanase activity"/>
    <property type="evidence" value="ECO:0007669"/>
    <property type="project" value="UniProtKB-EC"/>
</dbReference>
<feature type="domain" description="BIG2" evidence="13">
    <location>
        <begin position="971"/>
        <end position="1050"/>
    </location>
</feature>
<dbReference type="InterPro" id="IPR013780">
    <property type="entry name" value="Glyco_hydro_b"/>
</dbReference>
<sequence>MWRKRLKLFSLTMIFTLVLQLFSSAIISANVSTEALGVQSPIINSDGSVTFNYSPNQGETRAFVIGSFNNWDLNTAVEMTLENGVFTANLKDLSYGEHQYKFILNNRSWDQSTTDPLNPNQKDGNSVFSLVDNVDNVKIEVALMDAKDTIHLTVNTDLKDSDQFRLIENETNQEIPTTFTKTSSTQGTLTITDPTQVNVQNIYRVEADRYKGTTVIMRNILNDDSFYYEGNDLGYTYSPEKTTFKLWAPTAKKVSVAIYENAGKYDGAFVTDHTDGRETPMTRAENGVWSVTMKDDLKNKYYMYKVEFADGTTNYAVDPYARSTSANGQRGAIIDLNSTDPENFQPDVKPPFVSATDAVIYELHVRDFSINKNSGISEENKGKYLAFTETGTTGTNGIKTGIDSLKELGITHVHLLPVYDFGSVNELTVDNSNSKDPKFNWGYDPVHFNVPEGSYSTDPTNPTARVQEFKQMVQALHDQGIRVIMDVVYNHTYIPESSQLQGGSPFDLIVPGYYYRTDEKGKITNGSGTGNEVASERPMVRKYIKDSVKYWASEYGIDGFRFDLMGLIDKQTMTELTKELKEEVDPSILIYGEPWTGGTSSLDSSLQNYKGIQKDRGYAVFNDNFRSAIKGGSDDASAGFATGAVGREGDIVKGVKGAIDDFTNRASESINYVTAHDNLNLWDKIMKVANIDVSKSPHEIITEDNVLDNEYVKRSLLANGIVLTSQGIPFIHAGEEILRSKYGDHNSYKSPDSINMIRWELKDQYKPVFDYYQGLIELRKSHPAFRLDTKEAIEQNLQVIKSDGNIVVFELKNFANNDSWKNIIVIYNANNTSKEIALPSNSEWKVVVDDQKAGTETIRTINGNQVSVAPLSMMVLYDDAEEEYTPEVSSIDFNIDQIALNLGDTKTIVPYVKDQKGRILTGEKVTWSSSNDEVAKVVNGKIVALNEGDAILTATAGNVEATIKVYVTKLVPKTITIHGDSSVFESYSTQLSTVVRDQFDQEMLGEKIKWTSSDESVAVVDGTGKVTGKKPGTIVITATSGEAKAMLTFTVKEDVKRYVRLKYVRPDKDFTDWNIWVWNTGVKNDQIDFQKYEGDTAIADIEISPTTESIGFLIRKGTDWNTAKISPDSDDHNIKIDKDSIITKVTVVTGVPGQYVVPTVKGPILEDGNVTFYYRDETLFANDAMDTIDDVKVKIAGKEYSMVYDKKNEYFSYTLQNLEPGSYEYSFLVTKDGTTSEVTDPKNTIDGKSTITYTIPSVSINAKTSPNKITYNENAVLSFDINSEEKIGFQEMYADLTALGGQPKVNIDPQLQALTIAAADTVVAGKKEIKITLVDEFGNKHDQTVEIDVAPRTSVGELDFDWDEARIYFMLTDRFYDGDKSNNPEHGYDPTHSEAYHGGDFRGIIEKLDYLEDLGINTIWITPIVDNIDFNKGLDFKTVDGLEAKQFAYHGYWAKDFTSLDPTLGDIDTFKELIKKAHDRGIKIMVDVVLNHAGYGMKDIEETWKQDALYLPTDVERARLEGMLRDVDEDPVVRGELDHLPDLKTEDPAVRAKIIEWQTAWLEKARTDRGDTIDYFRVDTVKHVDSTTWMAFKNTLTAIDPGFKLIGEYWGASINNDGGYLRSGQMDSLLDFDFKEKAKEFLNGNIEGVEQYLRERNAKIDNTATFGQFLSSHDQNGFLSEYVNGDVGKLLVAAALQITSKGQPVIYYGEELGKSGKADWEKEGDVIKQFGQNRGSMPWDKYESGDQTAVAIHDHYKKLLNIRKDYSKIFSKGTRTFVRGGNEEQYSIFKREYLGDSLYVGLNTSKKAKEATFKIDYPAGASVTDLYSGQTYTVNDKGEITVKMPSRDLGGTIILARDQSEQPEVPGDTDPGDSDQTDPENPSDGGQKPIDPDQQTPESELKENVKVNATVKNGKVTIDDNSITILKQNGILIVEVTGKNIEFVLTKEQVRLLKEKGVSILLTNEDVSLQMSASVFPDSKVKVQMKRMKDIKEAVSAVYDFNILDENGAKITNLSAPVTITFEVGNDHLKELNVYYFNETKKQWELVPGAVYKEGKVSVNTTHFSTFTVSDQDLTAKTVLPEEGYVLPSTATNEYNLLVLGVILLAFGWMALYMRRYIKSIR</sequence>
<organism evidence="15 16">
    <name type="scientific">Caldibacillus thermoamylovorans</name>
    <dbReference type="NCBI Taxonomy" id="35841"/>
    <lineage>
        <taxon>Bacteria</taxon>
        <taxon>Bacillati</taxon>
        <taxon>Bacillota</taxon>
        <taxon>Bacilli</taxon>
        <taxon>Bacillales</taxon>
        <taxon>Bacillaceae</taxon>
        <taxon>Caldibacillus</taxon>
    </lineage>
</organism>
<dbReference type="InterPro" id="IPR013783">
    <property type="entry name" value="Ig-like_fold"/>
</dbReference>
<name>A0A090IWE2_9BACI</name>
<feature type="region of interest" description="Disordered" evidence="10">
    <location>
        <begin position="1856"/>
        <end position="1904"/>
    </location>
</feature>
<keyword evidence="11" id="KW-1133">Transmembrane helix</keyword>
<evidence type="ECO:0000256" key="12">
    <source>
        <dbReference type="SAM" id="SignalP"/>
    </source>
</evidence>